<dbReference type="NCBIfam" id="TIGR03037">
    <property type="entry name" value="anthran_nbaC"/>
    <property type="match status" value="1"/>
</dbReference>
<dbReference type="InterPro" id="IPR011051">
    <property type="entry name" value="RmlC_Cupin_sf"/>
</dbReference>
<evidence type="ECO:0000313" key="8">
    <source>
        <dbReference type="EMBL" id="EMR00847.1"/>
    </source>
</evidence>
<name>M7N0L9_9BACT</name>
<dbReference type="GO" id="GO:0009435">
    <property type="term" value="P:NAD+ biosynthetic process"/>
    <property type="evidence" value="ECO:0007669"/>
    <property type="project" value="UniProtKB-UniPathway"/>
</dbReference>
<dbReference type="EC" id="1.13.11.6" evidence="7"/>
<organism evidence="8 9">
    <name type="scientific">Cesiribacter andamanensis AMV16</name>
    <dbReference type="NCBI Taxonomy" id="1279009"/>
    <lineage>
        <taxon>Bacteria</taxon>
        <taxon>Pseudomonadati</taxon>
        <taxon>Bacteroidota</taxon>
        <taxon>Cytophagia</taxon>
        <taxon>Cytophagales</taxon>
        <taxon>Cesiribacteraceae</taxon>
        <taxon>Cesiribacter</taxon>
    </lineage>
</organism>
<dbReference type="GO" id="GO:0000334">
    <property type="term" value="F:3-hydroxyanthranilate 3,4-dioxygenase activity"/>
    <property type="evidence" value="ECO:0007669"/>
    <property type="project" value="UniProtKB-UniRule"/>
</dbReference>
<comment type="catalytic activity">
    <reaction evidence="7">
        <text>3-hydroxyanthranilate + O2 = (2Z,4Z)-2-amino-3-carboxymuconate 6-semialdehyde</text>
        <dbReference type="Rhea" id="RHEA:17953"/>
        <dbReference type="ChEBI" id="CHEBI:15379"/>
        <dbReference type="ChEBI" id="CHEBI:36559"/>
        <dbReference type="ChEBI" id="CHEBI:77612"/>
        <dbReference type="EC" id="1.13.11.6"/>
    </reaction>
</comment>
<evidence type="ECO:0000256" key="7">
    <source>
        <dbReference type="HAMAP-Rule" id="MF_00825"/>
    </source>
</evidence>
<comment type="cofactor">
    <cofactor evidence="7">
        <name>Fe(2+)</name>
        <dbReference type="ChEBI" id="CHEBI:29033"/>
    </cofactor>
    <text evidence="7">Binds 2 Fe(2+) ions per subunit.</text>
</comment>
<dbReference type="Pfam" id="PF06052">
    <property type="entry name" value="3-HAO"/>
    <property type="match status" value="1"/>
</dbReference>
<dbReference type="SUPFAM" id="SSF51182">
    <property type="entry name" value="RmlC-like cupins"/>
    <property type="match status" value="1"/>
</dbReference>
<dbReference type="PANTHER" id="PTHR15497:SF1">
    <property type="entry name" value="3-HYDROXYANTHRANILATE 3,4-DIOXYGENASE"/>
    <property type="match status" value="1"/>
</dbReference>
<reference evidence="8 9" key="1">
    <citation type="journal article" date="2013" name="Genome Announc.">
        <title>Draft Genome Sequence of Cesiribacter andamanensis Strain AMV16T, Isolated from a Soil Sample from a Mud Volcano in the Andaman Islands, India.</title>
        <authorList>
            <person name="Shivaji S."/>
            <person name="Ara S."/>
            <person name="Begum Z."/>
            <person name="Srinivas T.N."/>
            <person name="Singh A."/>
            <person name="Kumar Pinnaka A."/>
        </authorList>
    </citation>
    <scope>NUCLEOTIDE SEQUENCE [LARGE SCALE GENOMIC DNA]</scope>
    <source>
        <strain evidence="8 9">AMV16</strain>
    </source>
</reference>
<keyword evidence="9" id="KW-1185">Reference proteome</keyword>
<evidence type="ECO:0000256" key="5">
    <source>
        <dbReference type="ARBA" id="ARBA00023002"/>
    </source>
</evidence>
<dbReference type="GO" id="GO:0008198">
    <property type="term" value="F:ferrous iron binding"/>
    <property type="evidence" value="ECO:0007669"/>
    <property type="project" value="UniProtKB-UniRule"/>
</dbReference>
<dbReference type="GO" id="GO:0006569">
    <property type="term" value="P:L-tryptophan catabolic process"/>
    <property type="evidence" value="ECO:0007669"/>
    <property type="project" value="UniProtKB-UniRule"/>
</dbReference>
<accession>M7N0L9</accession>
<feature type="binding site" evidence="7">
    <location>
        <position position="47"/>
    </location>
    <ligand>
        <name>O2</name>
        <dbReference type="ChEBI" id="CHEBI:15379"/>
    </ligand>
</feature>
<dbReference type="RefSeq" id="WP_009197408.1">
    <property type="nucleotide sequence ID" value="NZ_AODQ01000178.1"/>
</dbReference>
<keyword evidence="5 7" id="KW-0560">Oxidoreductase</keyword>
<evidence type="ECO:0000256" key="1">
    <source>
        <dbReference type="ARBA" id="ARBA00002752"/>
    </source>
</evidence>
<feature type="binding site" evidence="7">
    <location>
        <position position="124"/>
    </location>
    <ligand>
        <name>Fe cation</name>
        <dbReference type="ChEBI" id="CHEBI:24875"/>
        <label>2</label>
    </ligand>
</feature>
<feature type="binding site" evidence="7">
    <location>
        <position position="109"/>
    </location>
    <ligand>
        <name>substrate</name>
    </ligand>
</feature>
<keyword evidence="6 7" id="KW-0408">Iron</keyword>
<comment type="pathway">
    <text evidence="7">Cofactor biosynthesis; NAD(+) biosynthesis; quinolinate from L-kynurenine: step 3/3.</text>
</comment>
<protein>
    <recommendedName>
        <fullName evidence="7">3-hydroxyanthranilate 3,4-dioxygenase</fullName>
        <ecNumber evidence="7">1.13.11.6</ecNumber>
    </recommendedName>
    <alternativeName>
        <fullName evidence="7">3-hydroxyanthranilate oxygenase</fullName>
        <shortName evidence="7">3-HAO</shortName>
    </alternativeName>
    <alternativeName>
        <fullName evidence="7">3-hydroxyanthranilic acid dioxygenase</fullName>
        <shortName evidence="7">HAD</shortName>
    </alternativeName>
</protein>
<keyword evidence="4 7" id="KW-0223">Dioxygenase</keyword>
<dbReference type="GO" id="GO:0019805">
    <property type="term" value="P:quinolinate biosynthetic process"/>
    <property type="evidence" value="ECO:0007669"/>
    <property type="project" value="UniProtKB-UniRule"/>
</dbReference>
<evidence type="ECO:0000256" key="6">
    <source>
        <dbReference type="ARBA" id="ARBA00023004"/>
    </source>
</evidence>
<comment type="caution">
    <text evidence="8">The sequence shown here is derived from an EMBL/GenBank/DDBJ whole genome shotgun (WGS) entry which is preliminary data.</text>
</comment>
<dbReference type="PANTHER" id="PTHR15497">
    <property type="entry name" value="3-HYDROXYANTHRANILATE 3,4-DIOXYGENASE"/>
    <property type="match status" value="1"/>
</dbReference>
<gene>
    <name evidence="7" type="primary">nbaC</name>
    <name evidence="8" type="ORF">ADICEAN_04033</name>
</gene>
<evidence type="ECO:0000313" key="9">
    <source>
        <dbReference type="Proteomes" id="UP000011910"/>
    </source>
</evidence>
<dbReference type="HAMAP" id="MF_00825">
    <property type="entry name" value="3_HAO"/>
    <property type="match status" value="1"/>
</dbReference>
<dbReference type="CDD" id="cd06123">
    <property type="entry name" value="cupin_HAO"/>
    <property type="match status" value="1"/>
</dbReference>
<dbReference type="AlphaFoldDB" id="M7N0L9"/>
<feature type="binding site" evidence="7">
    <location>
        <position position="51"/>
    </location>
    <ligand>
        <name>Fe cation</name>
        <dbReference type="ChEBI" id="CHEBI:24875"/>
        <label>1</label>
        <note>catalytic</note>
    </ligand>
</feature>
<comment type="similarity">
    <text evidence="7">Belongs to the 3-HAO family.</text>
</comment>
<dbReference type="OrthoDB" id="5002379at2"/>
<keyword evidence="3 7" id="KW-0479">Metal-binding</keyword>
<dbReference type="Proteomes" id="UP000011910">
    <property type="component" value="Unassembled WGS sequence"/>
</dbReference>
<dbReference type="EMBL" id="AODQ01000178">
    <property type="protein sequence ID" value="EMR00847.1"/>
    <property type="molecule type" value="Genomic_DNA"/>
</dbReference>
<dbReference type="eggNOG" id="COG0662">
    <property type="taxonomic scope" value="Bacteria"/>
</dbReference>
<feature type="binding site" evidence="7">
    <location>
        <position position="127"/>
    </location>
    <ligand>
        <name>Fe cation</name>
        <dbReference type="ChEBI" id="CHEBI:24875"/>
        <label>2</label>
    </ligand>
</feature>
<evidence type="ECO:0000256" key="4">
    <source>
        <dbReference type="ARBA" id="ARBA00022964"/>
    </source>
</evidence>
<keyword evidence="2 7" id="KW-0662">Pyridine nucleotide biosynthesis</keyword>
<dbReference type="Gene3D" id="2.60.120.10">
    <property type="entry name" value="Jelly Rolls"/>
    <property type="match status" value="1"/>
</dbReference>
<dbReference type="PATRIC" id="fig|1279009.4.peg.4066"/>
<evidence type="ECO:0000256" key="2">
    <source>
        <dbReference type="ARBA" id="ARBA00022642"/>
    </source>
</evidence>
<feature type="binding site" evidence="7">
    <location>
        <position position="164"/>
    </location>
    <ligand>
        <name>Fe cation</name>
        <dbReference type="ChEBI" id="CHEBI:24875"/>
        <label>2</label>
    </ligand>
</feature>
<feature type="binding site" evidence="7">
    <location>
        <position position="57"/>
    </location>
    <ligand>
        <name>Fe cation</name>
        <dbReference type="ChEBI" id="CHEBI:24875"/>
        <label>1</label>
        <note>catalytic</note>
    </ligand>
</feature>
<dbReference type="InterPro" id="IPR010329">
    <property type="entry name" value="3hydroanth_dOase"/>
</dbReference>
<dbReference type="STRING" id="1279009.ADICEAN_04033"/>
<feature type="binding site" evidence="7">
    <location>
        <position position="161"/>
    </location>
    <ligand>
        <name>Fe cation</name>
        <dbReference type="ChEBI" id="CHEBI:24875"/>
        <label>2</label>
    </ligand>
</feature>
<feature type="binding site" evidence="7">
    <location>
        <position position="95"/>
    </location>
    <ligand>
        <name>Fe cation</name>
        <dbReference type="ChEBI" id="CHEBI:24875"/>
        <label>1</label>
        <note>catalytic</note>
    </ligand>
</feature>
<dbReference type="InterPro" id="IPR014710">
    <property type="entry name" value="RmlC-like_jellyroll"/>
</dbReference>
<dbReference type="NCBIfam" id="NF009763">
    <property type="entry name" value="PRK13264.1"/>
    <property type="match status" value="1"/>
</dbReference>
<feature type="binding site" evidence="7">
    <location>
        <position position="57"/>
    </location>
    <ligand>
        <name>substrate</name>
    </ligand>
</feature>
<dbReference type="UniPathway" id="UPA00253">
    <property type="reaction ID" value="UER00330"/>
</dbReference>
<proteinExistence type="inferred from homology"/>
<evidence type="ECO:0000256" key="3">
    <source>
        <dbReference type="ARBA" id="ARBA00022723"/>
    </source>
</evidence>
<comment type="function">
    <text evidence="1 7">Catalyzes the oxidative ring opening of 3-hydroxyanthranilate to 2-amino-3-carboxymuconate semialdehyde, which spontaneously cyclizes to quinolinate.</text>
</comment>
<sequence>MSVQRPIHLQTWIEENRHLLKPPVGNKQIYTQTNDFIVMIVGGPNSRKDYHLNATEELFYQLEGDIVVKIIEDGKPVDIHIRQGETFLLPGNVAHSPRRPANTVGLVVEKIRHQEMEDGFLWYCEACGHKLHEEFAPVSDIVAQLPVIMDRFWQNDALRTCDNCGTYMEKP</sequence>
<feature type="binding site" evidence="7">
    <location>
        <position position="99"/>
    </location>
    <ligand>
        <name>substrate</name>
    </ligand>
</feature>
<dbReference type="GO" id="GO:0043420">
    <property type="term" value="P:anthranilate metabolic process"/>
    <property type="evidence" value="ECO:0007669"/>
    <property type="project" value="UniProtKB-UniRule"/>
</dbReference>